<keyword evidence="6 7" id="KW-0961">Cell wall biogenesis/degradation</keyword>
<organism evidence="8 9">
    <name type="scientific">Candidatus Obscuribacter phosphatis</name>
    <dbReference type="NCBI Taxonomy" id="1906157"/>
    <lineage>
        <taxon>Bacteria</taxon>
        <taxon>Bacillati</taxon>
        <taxon>Candidatus Melainabacteria</taxon>
        <taxon>Candidatus Obscuribacterales</taxon>
        <taxon>Candidatus Obscuribacteraceae</taxon>
        <taxon>Candidatus Obscuribacter</taxon>
    </lineage>
</organism>
<dbReference type="PANTHER" id="PTHR30518">
    <property type="entry name" value="ENDOLYTIC MUREIN TRANSGLYCOSYLASE"/>
    <property type="match status" value="1"/>
</dbReference>
<dbReference type="Gene3D" id="3.30.1490.480">
    <property type="entry name" value="Endolytic murein transglycosylase"/>
    <property type="match status" value="1"/>
</dbReference>
<evidence type="ECO:0000256" key="5">
    <source>
        <dbReference type="ARBA" id="ARBA00023239"/>
    </source>
</evidence>
<dbReference type="GO" id="GO:0009252">
    <property type="term" value="P:peptidoglycan biosynthetic process"/>
    <property type="evidence" value="ECO:0007669"/>
    <property type="project" value="UniProtKB-UniRule"/>
</dbReference>
<comment type="catalytic activity">
    <reaction evidence="7">
        <text>a peptidoglycan chain = a peptidoglycan chain with N-acetyl-1,6-anhydromuramyl-[peptide] at the reducing end + a peptidoglycan chain with N-acetylglucosamine at the non-reducing end.</text>
        <dbReference type="EC" id="4.2.2.29"/>
    </reaction>
</comment>
<feature type="site" description="Important for catalytic activity" evidence="7">
    <location>
        <position position="215"/>
    </location>
</feature>
<dbReference type="Proteomes" id="UP000664277">
    <property type="component" value="Unassembled WGS sequence"/>
</dbReference>
<dbReference type="InterPro" id="IPR003770">
    <property type="entry name" value="MLTG-like"/>
</dbReference>
<keyword evidence="1 7" id="KW-1003">Cell membrane</keyword>
<evidence type="ECO:0000256" key="1">
    <source>
        <dbReference type="ARBA" id="ARBA00022475"/>
    </source>
</evidence>
<dbReference type="EMBL" id="JAFLCK010000004">
    <property type="protein sequence ID" value="MBN8659516.1"/>
    <property type="molecule type" value="Genomic_DNA"/>
</dbReference>
<dbReference type="GO" id="GO:0008932">
    <property type="term" value="F:lytic endotransglycosylase activity"/>
    <property type="evidence" value="ECO:0007669"/>
    <property type="project" value="UniProtKB-UniRule"/>
</dbReference>
<comment type="function">
    <text evidence="7">Functions as a peptidoglycan terminase that cleaves nascent peptidoglycan strands endolytically to terminate their elongation.</text>
</comment>
<dbReference type="AlphaFoldDB" id="A0A8J7PB97"/>
<dbReference type="PANTHER" id="PTHR30518:SF2">
    <property type="entry name" value="ENDOLYTIC MUREIN TRANSGLYCOSYLASE"/>
    <property type="match status" value="1"/>
</dbReference>
<keyword evidence="3 7" id="KW-1133">Transmembrane helix</keyword>
<evidence type="ECO:0000313" key="9">
    <source>
        <dbReference type="Proteomes" id="UP000664277"/>
    </source>
</evidence>
<evidence type="ECO:0000256" key="4">
    <source>
        <dbReference type="ARBA" id="ARBA00023136"/>
    </source>
</evidence>
<name>A0A8J7PB97_9BACT</name>
<proteinExistence type="inferred from homology"/>
<accession>A0A8J7PB97</accession>
<dbReference type="NCBIfam" id="TIGR00247">
    <property type="entry name" value="endolytic transglycosylase MltG"/>
    <property type="match status" value="1"/>
</dbReference>
<keyword evidence="5 7" id="KW-0456">Lyase</keyword>
<dbReference type="Pfam" id="PF02618">
    <property type="entry name" value="YceG"/>
    <property type="match status" value="1"/>
</dbReference>
<evidence type="ECO:0000256" key="3">
    <source>
        <dbReference type="ARBA" id="ARBA00022989"/>
    </source>
</evidence>
<keyword evidence="4 7" id="KW-0472">Membrane</keyword>
<evidence type="ECO:0000256" key="6">
    <source>
        <dbReference type="ARBA" id="ARBA00023316"/>
    </source>
</evidence>
<evidence type="ECO:0000256" key="2">
    <source>
        <dbReference type="ARBA" id="ARBA00022692"/>
    </source>
</evidence>
<protein>
    <recommendedName>
        <fullName evidence="7">Endolytic murein transglycosylase</fullName>
        <ecNumber evidence="7">4.2.2.29</ecNumber>
    </recommendedName>
    <alternativeName>
        <fullName evidence="7">Peptidoglycan lytic transglycosylase</fullName>
    </alternativeName>
    <alternativeName>
        <fullName evidence="7">Peptidoglycan polymerization terminase</fullName>
    </alternativeName>
</protein>
<reference evidence="8" key="1">
    <citation type="submission" date="2021-02" db="EMBL/GenBank/DDBJ databases">
        <title>Genome-Resolved Metagenomics of a Microbial Community Performing Photosynthetic Biological Nutrient Removal.</title>
        <authorList>
            <person name="Mcdaniel E.A."/>
        </authorList>
    </citation>
    <scope>NUCLEOTIDE SEQUENCE</scope>
    <source>
        <strain evidence="8">UWPOB_OBS1</strain>
    </source>
</reference>
<dbReference type="CDD" id="cd08010">
    <property type="entry name" value="MltG_like"/>
    <property type="match status" value="1"/>
</dbReference>
<comment type="similarity">
    <text evidence="7">Belongs to the transglycosylase MltG family.</text>
</comment>
<dbReference type="HAMAP" id="MF_02065">
    <property type="entry name" value="MltG"/>
    <property type="match status" value="1"/>
</dbReference>
<keyword evidence="2 7" id="KW-0812">Transmembrane</keyword>
<dbReference type="GO" id="GO:0005886">
    <property type="term" value="C:plasma membrane"/>
    <property type="evidence" value="ECO:0007669"/>
    <property type="project" value="UniProtKB-UniRule"/>
</dbReference>
<comment type="caution">
    <text evidence="8">The sequence shown here is derived from an EMBL/GenBank/DDBJ whole genome shotgun (WGS) entry which is preliminary data.</text>
</comment>
<sequence>MLILAVVAILSLVGVYFYFDGSLKTKISHSHANQIFTVARGTSLEETLKQLESQGVIGNAAILRLYIKLSGKAPVLKAGDYKFPSPLTSLEALSVLEAGGIEPRKLTVIEGWTRYEIADAMLRIPEFHLANRDEALKLMNQVSLISDLDSHVSNLEGYLFPDTYFIQSDTKPASIIKEMTQRFRQILKKVVVETPNPKHLTVHEAVTCASVIETEAKLDKERPVVASVIFNRLKLNMPLAMDSTVVYASKLAGKWKGNGIIYQSDLDLKSRYNTRKYKGLPPGPVGCPGEKSLRAALNPASTDFIYYVRDPDKADGTHTFYNNAQSFEEGVAKLRQWEAKHRP</sequence>
<dbReference type="GO" id="GO:0071555">
    <property type="term" value="P:cell wall organization"/>
    <property type="evidence" value="ECO:0007669"/>
    <property type="project" value="UniProtKB-KW"/>
</dbReference>
<evidence type="ECO:0000256" key="7">
    <source>
        <dbReference type="HAMAP-Rule" id="MF_02065"/>
    </source>
</evidence>
<evidence type="ECO:0000313" key="8">
    <source>
        <dbReference type="EMBL" id="MBN8659516.1"/>
    </source>
</evidence>
<dbReference type="EC" id="4.2.2.29" evidence="7"/>
<gene>
    <name evidence="7 8" type="primary">mltG</name>
    <name evidence="8" type="ORF">J0M35_04080</name>
</gene>